<dbReference type="Gene3D" id="3.40.50.360">
    <property type="match status" value="1"/>
</dbReference>
<feature type="domain" description="Flavodoxin-like" evidence="1">
    <location>
        <begin position="3"/>
        <end position="152"/>
    </location>
</feature>
<dbReference type="HOGENOM" id="CLU_051402_2_0_0"/>
<protein>
    <submittedName>
        <fullName evidence="2">Flavodoxin/nitric oxide synthase</fullName>
    </submittedName>
</protein>
<evidence type="ECO:0000313" key="2">
    <source>
        <dbReference type="EMBL" id="GAK52937.1"/>
    </source>
</evidence>
<dbReference type="AlphaFoldDB" id="A0A0S6W3P1"/>
<accession>A0A0S6W3P1</accession>
<dbReference type="SUPFAM" id="SSF52218">
    <property type="entry name" value="Flavoproteins"/>
    <property type="match status" value="1"/>
</dbReference>
<dbReference type="Pfam" id="PF00258">
    <property type="entry name" value="Flavodoxin_1"/>
    <property type="match status" value="1"/>
</dbReference>
<dbReference type="Proteomes" id="UP000030700">
    <property type="component" value="Unassembled WGS sequence"/>
</dbReference>
<name>A0A0S6W3P1_9BACT</name>
<proteinExistence type="predicted"/>
<keyword evidence="3" id="KW-1185">Reference proteome</keyword>
<dbReference type="GO" id="GO:0016020">
    <property type="term" value="C:membrane"/>
    <property type="evidence" value="ECO:0007669"/>
    <property type="project" value="TreeGrafter"/>
</dbReference>
<evidence type="ECO:0000313" key="3">
    <source>
        <dbReference type="Proteomes" id="UP000030700"/>
    </source>
</evidence>
<dbReference type="InterPro" id="IPR001226">
    <property type="entry name" value="Flavodoxin_CS"/>
</dbReference>
<dbReference type="STRING" id="1499966.U14_04196"/>
<dbReference type="GO" id="GO:0003955">
    <property type="term" value="F:NAD(P)H dehydrogenase (quinone) activity"/>
    <property type="evidence" value="ECO:0007669"/>
    <property type="project" value="TreeGrafter"/>
</dbReference>
<evidence type="ECO:0000259" key="1">
    <source>
        <dbReference type="PROSITE" id="PS50902"/>
    </source>
</evidence>
<dbReference type="GO" id="GO:0009055">
    <property type="term" value="F:electron transfer activity"/>
    <property type="evidence" value="ECO:0007669"/>
    <property type="project" value="InterPro"/>
</dbReference>
<organism evidence="2 3">
    <name type="scientific">Candidatus Moduliflexus flocculans</name>
    <dbReference type="NCBI Taxonomy" id="1499966"/>
    <lineage>
        <taxon>Bacteria</taxon>
        <taxon>Candidatus Moduliflexota</taxon>
        <taxon>Candidatus Moduliflexia</taxon>
        <taxon>Candidatus Moduliflexales</taxon>
        <taxon>Candidatus Moduliflexaceae</taxon>
    </lineage>
</organism>
<dbReference type="InterPro" id="IPR008254">
    <property type="entry name" value="Flavodoxin/NO_synth"/>
</dbReference>
<dbReference type="PROSITE" id="PS00201">
    <property type="entry name" value="FLAVODOXIN"/>
    <property type="match status" value="1"/>
</dbReference>
<dbReference type="InterPro" id="IPR029039">
    <property type="entry name" value="Flavoprotein-like_sf"/>
</dbReference>
<dbReference type="GO" id="GO:0010181">
    <property type="term" value="F:FMN binding"/>
    <property type="evidence" value="ECO:0007669"/>
    <property type="project" value="InterPro"/>
</dbReference>
<gene>
    <name evidence="2" type="ORF">U14_04196</name>
</gene>
<dbReference type="PROSITE" id="PS50902">
    <property type="entry name" value="FLAVODOXIN_LIKE"/>
    <property type="match status" value="1"/>
</dbReference>
<reference evidence="2 3" key="1">
    <citation type="journal article" date="2015" name="PeerJ">
        <title>First genomic representation of candidate bacterial phylum KSB3 points to enhanced environmental sensing as a trigger of wastewater bulking.</title>
        <authorList>
            <person name="Sekiguchi Y."/>
            <person name="Ohashi A."/>
            <person name="Parks D.H."/>
            <person name="Yamauchi T."/>
            <person name="Tyson G.W."/>
            <person name="Hugenholtz P."/>
        </authorList>
    </citation>
    <scope>NUCLEOTIDE SEQUENCE [LARGE SCALE GENOMIC DNA]</scope>
</reference>
<dbReference type="EMBL" id="DF820459">
    <property type="protein sequence ID" value="GAK52937.1"/>
    <property type="molecule type" value="Genomic_DNA"/>
</dbReference>
<dbReference type="PANTHER" id="PTHR30546:SF23">
    <property type="entry name" value="FLAVOPROTEIN-LIKE PROTEIN YCP4-RELATED"/>
    <property type="match status" value="1"/>
</dbReference>
<sequence length="160" mass="17240">MKIAILYHSETGNTAKIAEFIAEGAQSVNETDVKTMSLDAIDAEFATQAQCLIFGCPTYAASVSWQMKKFLDTTNLKLADKLGGVFATGDYLGGGTEVAELCMIAGLLVRGMLVYSAGFTRGNPLTHFGAVAIKSGDEPQRERAKIFGQRMAQKAKELFM</sequence>
<dbReference type="PANTHER" id="PTHR30546">
    <property type="entry name" value="FLAVODOXIN-RELATED PROTEIN WRBA-RELATED"/>
    <property type="match status" value="1"/>
</dbReference>